<name>A0ABY3V7Y8_MYCUL</name>
<dbReference type="Proteomes" id="UP001055253">
    <property type="component" value="Chromosome"/>
</dbReference>
<dbReference type="EMBL" id="CP092429">
    <property type="protein sequence ID" value="ULP52432.1"/>
    <property type="molecule type" value="Genomic_DNA"/>
</dbReference>
<protein>
    <recommendedName>
        <fullName evidence="4">Secreted protein</fullName>
    </recommendedName>
</protein>
<evidence type="ECO:0000313" key="3">
    <source>
        <dbReference type="Proteomes" id="UP001055253"/>
    </source>
</evidence>
<evidence type="ECO:0008006" key="4">
    <source>
        <dbReference type="Google" id="ProtNLM"/>
    </source>
</evidence>
<keyword evidence="1" id="KW-0732">Signal</keyword>
<feature type="chain" id="PRO_5045660825" description="Secreted protein" evidence="1">
    <location>
        <begin position="35"/>
        <end position="145"/>
    </location>
</feature>
<accession>A0ABY3V7Y8</accession>
<keyword evidence="3" id="KW-1185">Reference proteome</keyword>
<proteinExistence type="predicted"/>
<feature type="signal peptide" evidence="1">
    <location>
        <begin position="1"/>
        <end position="34"/>
    </location>
</feature>
<gene>
    <name evidence="2" type="ORF">MJO63_03495</name>
</gene>
<dbReference type="RefSeq" id="WP_240168799.1">
    <property type="nucleotide sequence ID" value="NZ_CP085200.1"/>
</dbReference>
<sequence>MNTTENLKRMITAALVSGGVAVAGFGLTAGTAHAGPGAHGPVPQAPRGPYQWCPGEPVPAGGVNWDMNVCHTWYWVDYGFQANRGGFVYEGDTPPSDLGCIPLLCLPGLWARRRYGRMDCVVVRAGPRGVGLRQKTPRRNLPSRW</sequence>
<evidence type="ECO:0000256" key="1">
    <source>
        <dbReference type="SAM" id="SignalP"/>
    </source>
</evidence>
<organism evidence="2 3">
    <name type="scientific">Mycobacterium ulcerans</name>
    <dbReference type="NCBI Taxonomy" id="1809"/>
    <lineage>
        <taxon>Bacteria</taxon>
        <taxon>Bacillati</taxon>
        <taxon>Actinomycetota</taxon>
        <taxon>Actinomycetes</taxon>
        <taxon>Mycobacteriales</taxon>
        <taxon>Mycobacteriaceae</taxon>
        <taxon>Mycobacterium</taxon>
        <taxon>Mycobacterium ulcerans group</taxon>
    </lineage>
</organism>
<reference evidence="2" key="1">
    <citation type="submission" date="2022-08" db="EMBL/GenBank/DDBJ databases">
        <title>Whole genome sequencing of non-tuberculosis mycobacteria type-strains.</title>
        <authorList>
            <person name="Igarashi Y."/>
            <person name="Osugi A."/>
            <person name="Mitarai S."/>
        </authorList>
    </citation>
    <scope>NUCLEOTIDE SEQUENCE</scope>
    <source>
        <strain evidence="2">ATCC 19423</strain>
    </source>
</reference>
<evidence type="ECO:0000313" key="2">
    <source>
        <dbReference type="EMBL" id="ULP52432.1"/>
    </source>
</evidence>